<dbReference type="Pfam" id="PF24016">
    <property type="entry name" value="DUF7330"/>
    <property type="match status" value="1"/>
</dbReference>
<dbReference type="Proteomes" id="UP000772434">
    <property type="component" value="Unassembled WGS sequence"/>
</dbReference>
<feature type="compositionally biased region" description="Acidic residues" evidence="1">
    <location>
        <begin position="44"/>
        <end position="57"/>
    </location>
</feature>
<comment type="caution">
    <text evidence="3">The sequence shown here is derived from an EMBL/GenBank/DDBJ whole genome shotgun (WGS) entry which is preliminary data.</text>
</comment>
<feature type="compositionally biased region" description="Polar residues" evidence="1">
    <location>
        <begin position="11"/>
        <end position="34"/>
    </location>
</feature>
<dbReference type="InterPro" id="IPR055754">
    <property type="entry name" value="DUF7330"/>
</dbReference>
<evidence type="ECO:0000313" key="4">
    <source>
        <dbReference type="Proteomes" id="UP000772434"/>
    </source>
</evidence>
<dbReference type="OrthoDB" id="2593559at2759"/>
<feature type="domain" description="DUF7330" evidence="2">
    <location>
        <begin position="102"/>
        <end position="296"/>
    </location>
</feature>
<sequence length="303" mass="32895">MILPTEKPETQNHSSILTKFKSFRNSGKRAQTQAEADEVAVGNVEEDAPPEYDEATEESSSNDPSLPSPLSTSVSPTSESVPATSVSPTSATIVSHITNAVNNISVSQPLGSIQCSYTIDPTLKFPLPGRRTDHNTSPNVKLRTNYGTIDAELTIYSGKHGEDLKSNLVEIDVGSKVGAINLILRRQPSSSRTTPTPIIRCFVSSHTGAICVRIPRDFLGFIITHSNVARLTLNPSLKSHASVVKAEMTKTKIFVGDSSALRTGVQSEFDELERWKGDEIIVKTYVGNMEFGYVEEESFNGVP</sequence>
<evidence type="ECO:0000313" key="3">
    <source>
        <dbReference type="EMBL" id="KAF9071779.1"/>
    </source>
</evidence>
<gene>
    <name evidence="3" type="ORF">BDP27DRAFT_1446005</name>
</gene>
<reference evidence="3" key="1">
    <citation type="submission" date="2020-11" db="EMBL/GenBank/DDBJ databases">
        <authorList>
            <consortium name="DOE Joint Genome Institute"/>
            <person name="Ahrendt S."/>
            <person name="Riley R."/>
            <person name="Andreopoulos W."/>
            <person name="Labutti K."/>
            <person name="Pangilinan J."/>
            <person name="Ruiz-Duenas F.J."/>
            <person name="Barrasa J.M."/>
            <person name="Sanchez-Garcia M."/>
            <person name="Camarero S."/>
            <person name="Miyauchi S."/>
            <person name="Serrano A."/>
            <person name="Linde D."/>
            <person name="Babiker R."/>
            <person name="Drula E."/>
            <person name="Ayuso-Fernandez I."/>
            <person name="Pacheco R."/>
            <person name="Padilla G."/>
            <person name="Ferreira P."/>
            <person name="Barriuso J."/>
            <person name="Kellner H."/>
            <person name="Castanera R."/>
            <person name="Alfaro M."/>
            <person name="Ramirez L."/>
            <person name="Pisabarro A.G."/>
            <person name="Kuo A."/>
            <person name="Tritt A."/>
            <person name="Lipzen A."/>
            <person name="He G."/>
            <person name="Yan M."/>
            <person name="Ng V."/>
            <person name="Cullen D."/>
            <person name="Martin F."/>
            <person name="Rosso M.-N."/>
            <person name="Henrissat B."/>
            <person name="Hibbett D."/>
            <person name="Martinez A.T."/>
            <person name="Grigoriev I.V."/>
        </authorList>
    </citation>
    <scope>NUCLEOTIDE SEQUENCE</scope>
    <source>
        <strain evidence="3">AH 40177</strain>
    </source>
</reference>
<feature type="compositionally biased region" description="Low complexity" evidence="1">
    <location>
        <begin position="59"/>
        <end position="89"/>
    </location>
</feature>
<dbReference type="EMBL" id="JADNRY010000029">
    <property type="protein sequence ID" value="KAF9071779.1"/>
    <property type="molecule type" value="Genomic_DNA"/>
</dbReference>
<keyword evidence="4" id="KW-1185">Reference proteome</keyword>
<protein>
    <recommendedName>
        <fullName evidence="2">DUF7330 domain-containing protein</fullName>
    </recommendedName>
</protein>
<feature type="compositionally biased region" description="Basic and acidic residues" evidence="1">
    <location>
        <begin position="1"/>
        <end position="10"/>
    </location>
</feature>
<organism evidence="3 4">
    <name type="scientific">Rhodocollybia butyracea</name>
    <dbReference type="NCBI Taxonomy" id="206335"/>
    <lineage>
        <taxon>Eukaryota</taxon>
        <taxon>Fungi</taxon>
        <taxon>Dikarya</taxon>
        <taxon>Basidiomycota</taxon>
        <taxon>Agaricomycotina</taxon>
        <taxon>Agaricomycetes</taxon>
        <taxon>Agaricomycetidae</taxon>
        <taxon>Agaricales</taxon>
        <taxon>Marasmiineae</taxon>
        <taxon>Omphalotaceae</taxon>
        <taxon>Rhodocollybia</taxon>
    </lineage>
</organism>
<evidence type="ECO:0000259" key="2">
    <source>
        <dbReference type="Pfam" id="PF24016"/>
    </source>
</evidence>
<proteinExistence type="predicted"/>
<name>A0A9P5UA96_9AGAR</name>
<accession>A0A9P5UA96</accession>
<dbReference type="AlphaFoldDB" id="A0A9P5UA96"/>
<feature type="region of interest" description="Disordered" evidence="1">
    <location>
        <begin position="1"/>
        <end position="89"/>
    </location>
</feature>
<evidence type="ECO:0000256" key="1">
    <source>
        <dbReference type="SAM" id="MobiDB-lite"/>
    </source>
</evidence>